<dbReference type="SUPFAM" id="SSF55811">
    <property type="entry name" value="Nudix"/>
    <property type="match status" value="1"/>
</dbReference>
<evidence type="ECO:0000256" key="2">
    <source>
        <dbReference type="ARBA" id="ARBA00001947"/>
    </source>
</evidence>
<keyword evidence="6" id="KW-0378">Hydrolase</keyword>
<evidence type="ECO:0000256" key="7">
    <source>
        <dbReference type="ARBA" id="ARBA00022842"/>
    </source>
</evidence>
<dbReference type="Pfam" id="PF09296">
    <property type="entry name" value="NUDIX-like"/>
    <property type="match status" value="1"/>
</dbReference>
<dbReference type="Gene3D" id="3.90.79.20">
    <property type="match status" value="1"/>
</dbReference>
<dbReference type="PANTHER" id="PTHR42904:SF6">
    <property type="entry name" value="NAD-CAPPED RNA HYDROLASE NUDT12"/>
    <property type="match status" value="1"/>
</dbReference>
<dbReference type="GO" id="GO:0005777">
    <property type="term" value="C:peroxisome"/>
    <property type="evidence" value="ECO:0007669"/>
    <property type="project" value="TreeGrafter"/>
</dbReference>
<evidence type="ECO:0000256" key="4">
    <source>
        <dbReference type="ARBA" id="ARBA00012381"/>
    </source>
</evidence>
<feature type="domain" description="Nudix hydrolase" evidence="10">
    <location>
        <begin position="273"/>
        <end position="401"/>
    </location>
</feature>
<dbReference type="PANTHER" id="PTHR42904">
    <property type="entry name" value="NUDIX HYDROLASE, NUDC SUBFAMILY"/>
    <property type="match status" value="1"/>
</dbReference>
<proteinExistence type="inferred from homology"/>
<dbReference type="CDD" id="cd03429">
    <property type="entry name" value="NUDIX_NADH_pyrophosphatase_Nudt13"/>
    <property type="match status" value="1"/>
</dbReference>
<dbReference type="PROSITE" id="PS00893">
    <property type="entry name" value="NUDIX_BOX"/>
    <property type="match status" value="1"/>
</dbReference>
<evidence type="ECO:0000256" key="8">
    <source>
        <dbReference type="ARBA" id="ARBA00023027"/>
    </source>
</evidence>
<dbReference type="GO" id="GO:0006742">
    <property type="term" value="P:NADP+ catabolic process"/>
    <property type="evidence" value="ECO:0007669"/>
    <property type="project" value="TreeGrafter"/>
</dbReference>
<gene>
    <name evidence="11" type="primary">NPY1</name>
    <name evidence="11" type="ORF">CspeluHIS016_0103070</name>
</gene>
<evidence type="ECO:0000256" key="9">
    <source>
        <dbReference type="ARBA" id="ARBA00023679"/>
    </source>
</evidence>
<dbReference type="AlphaFoldDB" id="A0AAD3Y7T3"/>
<dbReference type="GO" id="GO:0046872">
    <property type="term" value="F:metal ion binding"/>
    <property type="evidence" value="ECO:0007669"/>
    <property type="project" value="UniProtKB-KW"/>
</dbReference>
<sequence>MPVLLQHLVRLQRLQRPYPIRIPTPARYSTFWPLRTAVPMDVHDSDTFINFYAGAPPLNRLSFQRSKADVLNAHLEGAKFLVFSEGRPLVHKGKISSPYFVDLAAVKPLVGAGFLAPSPDAENEKAEESRREGCILVFVGVDERGCPPGEDVHITHGTPYFAIDATPAGTGLYAVKGDAEDPARQGRFEAPADSEWADARMSASLMDAWHAGLFAAARPIVDWNARNRHCPACGRRTYSLWGGWKRSCVTARGTPEERKSCFSNTGLHNFGHPRTDPVIIMGILDETGDRMLLGRNKSWPKGMYSCLAGFIEPGESFEEAVRREVLEEAGIVVGPVRYGSSQPWPYPANLMVGCFGRAAGGQSVCLDLDNELEDAQFFPRSVVARVATSGSKFTKEDYNQLDEAQENRDVNAPAFIDPRPMDKFENFTKCPPETAIAGILMRQWALGTHATHLVSSL</sequence>
<dbReference type="PROSITE" id="PS51462">
    <property type="entry name" value="NUDIX"/>
    <property type="match status" value="1"/>
</dbReference>
<comment type="similarity">
    <text evidence="3">Belongs to the Nudix hydrolase family. NudC subfamily.</text>
</comment>
<accession>A0AAD3Y7T3</accession>
<dbReference type="GO" id="GO:0019677">
    <property type="term" value="P:NAD+ catabolic process"/>
    <property type="evidence" value="ECO:0007669"/>
    <property type="project" value="TreeGrafter"/>
</dbReference>
<comment type="catalytic activity">
    <reaction evidence="9">
        <text>a 5'-end NAD(+)-phospho-ribonucleoside in mRNA + H2O = a 5'-end phospho-adenosine-phospho-ribonucleoside in mRNA + beta-nicotinamide D-ribonucleotide + 2 H(+)</text>
        <dbReference type="Rhea" id="RHEA:60876"/>
        <dbReference type="Rhea" id="RHEA-COMP:15698"/>
        <dbReference type="Rhea" id="RHEA-COMP:15719"/>
        <dbReference type="ChEBI" id="CHEBI:14649"/>
        <dbReference type="ChEBI" id="CHEBI:15377"/>
        <dbReference type="ChEBI" id="CHEBI:15378"/>
        <dbReference type="ChEBI" id="CHEBI:144029"/>
        <dbReference type="ChEBI" id="CHEBI:144051"/>
    </reaction>
    <physiologicalReaction direction="left-to-right" evidence="9">
        <dbReference type="Rhea" id="RHEA:60877"/>
    </physiologicalReaction>
</comment>
<organism evidence="11 12">
    <name type="scientific">Cutaneotrichosporon spelunceum</name>
    <dbReference type="NCBI Taxonomy" id="1672016"/>
    <lineage>
        <taxon>Eukaryota</taxon>
        <taxon>Fungi</taxon>
        <taxon>Dikarya</taxon>
        <taxon>Basidiomycota</taxon>
        <taxon>Agaricomycotina</taxon>
        <taxon>Tremellomycetes</taxon>
        <taxon>Trichosporonales</taxon>
        <taxon>Trichosporonaceae</taxon>
        <taxon>Cutaneotrichosporon</taxon>
    </lineage>
</organism>
<evidence type="ECO:0000256" key="3">
    <source>
        <dbReference type="ARBA" id="ARBA00009595"/>
    </source>
</evidence>
<dbReference type="GO" id="GO:0035529">
    <property type="term" value="F:NADH pyrophosphatase activity"/>
    <property type="evidence" value="ECO:0007669"/>
    <property type="project" value="TreeGrafter"/>
</dbReference>
<comment type="caution">
    <text evidence="11">The sequence shown here is derived from an EMBL/GenBank/DDBJ whole genome shotgun (WGS) entry which is preliminary data.</text>
</comment>
<keyword evidence="12" id="KW-1185">Reference proteome</keyword>
<keyword evidence="5" id="KW-0479">Metal-binding</keyword>
<evidence type="ECO:0000256" key="6">
    <source>
        <dbReference type="ARBA" id="ARBA00022801"/>
    </source>
</evidence>
<dbReference type="Pfam" id="PF00293">
    <property type="entry name" value="NUDIX"/>
    <property type="match status" value="1"/>
</dbReference>
<evidence type="ECO:0000256" key="1">
    <source>
        <dbReference type="ARBA" id="ARBA00001946"/>
    </source>
</evidence>
<dbReference type="GO" id="GO:0005829">
    <property type="term" value="C:cytosol"/>
    <property type="evidence" value="ECO:0007669"/>
    <property type="project" value="TreeGrafter"/>
</dbReference>
<dbReference type="InterPro" id="IPR020084">
    <property type="entry name" value="NUDIX_hydrolase_CS"/>
</dbReference>
<dbReference type="EC" id="3.6.1.22" evidence="4"/>
<keyword evidence="7" id="KW-0460">Magnesium</keyword>
<dbReference type="InterPro" id="IPR015797">
    <property type="entry name" value="NUDIX_hydrolase-like_dom_sf"/>
</dbReference>
<dbReference type="Proteomes" id="UP001222932">
    <property type="component" value="Unassembled WGS sequence"/>
</dbReference>
<dbReference type="EMBL" id="BTCM01000001">
    <property type="protein sequence ID" value="GMK53721.1"/>
    <property type="molecule type" value="Genomic_DNA"/>
</dbReference>
<keyword evidence="8" id="KW-0520">NAD</keyword>
<evidence type="ECO:0000256" key="5">
    <source>
        <dbReference type="ARBA" id="ARBA00022723"/>
    </source>
</evidence>
<comment type="cofactor">
    <cofactor evidence="1">
        <name>Mg(2+)</name>
        <dbReference type="ChEBI" id="CHEBI:18420"/>
    </cofactor>
</comment>
<dbReference type="InterPro" id="IPR050241">
    <property type="entry name" value="NAD-cap_RNA_hydrolase_NudC"/>
</dbReference>
<name>A0AAD3Y7T3_9TREE</name>
<evidence type="ECO:0000313" key="11">
    <source>
        <dbReference type="EMBL" id="GMK53721.1"/>
    </source>
</evidence>
<evidence type="ECO:0000313" key="12">
    <source>
        <dbReference type="Proteomes" id="UP001222932"/>
    </source>
</evidence>
<protein>
    <recommendedName>
        <fullName evidence="4">NAD(+) diphosphatase</fullName>
        <ecNumber evidence="4">3.6.1.22</ecNumber>
    </recommendedName>
</protein>
<dbReference type="InterPro" id="IPR049734">
    <property type="entry name" value="NudC-like_C"/>
</dbReference>
<reference evidence="11" key="2">
    <citation type="submission" date="2023-06" db="EMBL/GenBank/DDBJ databases">
        <authorList>
            <person name="Kobayashi Y."/>
            <person name="Kayamori A."/>
            <person name="Aoki K."/>
            <person name="Shiwa Y."/>
            <person name="Fujita N."/>
            <person name="Sugita T."/>
            <person name="Iwasaki W."/>
            <person name="Tanaka N."/>
            <person name="Takashima M."/>
        </authorList>
    </citation>
    <scope>NUCLEOTIDE SEQUENCE</scope>
    <source>
        <strain evidence="11">HIS016</strain>
    </source>
</reference>
<dbReference type="InterPro" id="IPR000086">
    <property type="entry name" value="NUDIX_hydrolase_dom"/>
</dbReference>
<dbReference type="Gene3D" id="3.90.79.10">
    <property type="entry name" value="Nucleoside Triphosphate Pyrophosphohydrolase"/>
    <property type="match status" value="1"/>
</dbReference>
<comment type="cofactor">
    <cofactor evidence="2">
        <name>Zn(2+)</name>
        <dbReference type="ChEBI" id="CHEBI:29105"/>
    </cofactor>
</comment>
<evidence type="ECO:0000259" key="10">
    <source>
        <dbReference type="PROSITE" id="PS51462"/>
    </source>
</evidence>
<reference evidence="11" key="1">
    <citation type="journal article" date="2023" name="BMC Genomics">
        <title>Chromosome-level genome assemblies of Cutaneotrichosporon spp. (Trichosporonales, Basidiomycota) reveal imbalanced evolution between nucleotide sequences and chromosome synteny.</title>
        <authorList>
            <person name="Kobayashi Y."/>
            <person name="Kayamori A."/>
            <person name="Aoki K."/>
            <person name="Shiwa Y."/>
            <person name="Matsutani M."/>
            <person name="Fujita N."/>
            <person name="Sugita T."/>
            <person name="Iwasaki W."/>
            <person name="Tanaka N."/>
            <person name="Takashima M."/>
        </authorList>
    </citation>
    <scope>NUCLEOTIDE SEQUENCE</scope>
    <source>
        <strain evidence="11">HIS016</strain>
    </source>
</reference>
<dbReference type="InterPro" id="IPR015375">
    <property type="entry name" value="NADH_PPase-like_N"/>
</dbReference>